<keyword evidence="11" id="KW-0511">Multifunctional enzyme</keyword>
<dbReference type="Gene3D" id="1.10.3810.10">
    <property type="entry name" value="Biosynthetic peptidoglycan transglycosylase-like"/>
    <property type="match status" value="1"/>
</dbReference>
<evidence type="ECO:0000256" key="7">
    <source>
        <dbReference type="ARBA" id="ARBA00022679"/>
    </source>
</evidence>
<proteinExistence type="inferred from homology"/>
<evidence type="ECO:0000256" key="12">
    <source>
        <dbReference type="ARBA" id="ARBA00023316"/>
    </source>
</evidence>
<evidence type="ECO:0000256" key="3">
    <source>
        <dbReference type="ARBA" id="ARBA00007739"/>
    </source>
</evidence>
<dbReference type="Gene3D" id="3.40.710.10">
    <property type="entry name" value="DD-peptidase/beta-lactamase superfamily"/>
    <property type="match status" value="1"/>
</dbReference>
<dbReference type="GO" id="GO:0030288">
    <property type="term" value="C:outer membrane-bounded periplasmic space"/>
    <property type="evidence" value="ECO:0007669"/>
    <property type="project" value="TreeGrafter"/>
</dbReference>
<keyword evidence="9" id="KW-0133">Cell shape</keyword>
<accession>A0A5C4NFE2</accession>
<dbReference type="InterPro" id="IPR001460">
    <property type="entry name" value="PCN-bd_Tpept"/>
</dbReference>
<comment type="catalytic activity">
    <reaction evidence="14">
        <text>[GlcNAc-(1-&gt;4)-Mur2Ac(oyl-L-Ala-gamma-D-Glu-L-Lys-D-Ala-D-Ala)](n)-di-trans,octa-cis-undecaprenyl diphosphate + beta-D-GlcNAc-(1-&gt;4)-Mur2Ac(oyl-L-Ala-gamma-D-Glu-L-Lys-D-Ala-D-Ala)-di-trans,octa-cis-undecaprenyl diphosphate = [GlcNAc-(1-&gt;4)-Mur2Ac(oyl-L-Ala-gamma-D-Glu-L-Lys-D-Ala-D-Ala)](n+1)-di-trans,octa-cis-undecaprenyl diphosphate + di-trans,octa-cis-undecaprenyl diphosphate + H(+)</text>
        <dbReference type="Rhea" id="RHEA:23708"/>
        <dbReference type="Rhea" id="RHEA-COMP:9602"/>
        <dbReference type="Rhea" id="RHEA-COMP:9603"/>
        <dbReference type="ChEBI" id="CHEBI:15378"/>
        <dbReference type="ChEBI" id="CHEBI:58405"/>
        <dbReference type="ChEBI" id="CHEBI:60033"/>
        <dbReference type="ChEBI" id="CHEBI:78435"/>
        <dbReference type="EC" id="2.4.99.28"/>
    </reaction>
</comment>
<dbReference type="InterPro" id="IPR036950">
    <property type="entry name" value="PBP_transglycosylase"/>
</dbReference>
<keyword evidence="8" id="KW-0378">Hydrolase</keyword>
<evidence type="ECO:0000259" key="15">
    <source>
        <dbReference type="Pfam" id="PF00905"/>
    </source>
</evidence>
<evidence type="ECO:0000256" key="13">
    <source>
        <dbReference type="ARBA" id="ARBA00034000"/>
    </source>
</evidence>
<reference evidence="17 18" key="1">
    <citation type="submission" date="2019-06" db="EMBL/GenBank/DDBJ databases">
        <authorList>
            <person name="Jiang L."/>
        </authorList>
    </citation>
    <scope>NUCLEOTIDE SEQUENCE [LARGE SCALE GENOMIC DNA]</scope>
    <source>
        <strain evidence="17 18">YIM 48858</strain>
    </source>
</reference>
<name>A0A5C4NFE2_9RHOB</name>
<evidence type="ECO:0000256" key="9">
    <source>
        <dbReference type="ARBA" id="ARBA00022960"/>
    </source>
</evidence>
<dbReference type="InterPro" id="IPR001264">
    <property type="entry name" value="Glyco_trans_51"/>
</dbReference>
<keyword evidence="12" id="KW-0961">Cell wall biogenesis/degradation</keyword>
<dbReference type="Pfam" id="PF00912">
    <property type="entry name" value="Transgly"/>
    <property type="match status" value="1"/>
</dbReference>
<dbReference type="PANTHER" id="PTHR32282">
    <property type="entry name" value="BINDING PROTEIN TRANSPEPTIDASE, PUTATIVE-RELATED"/>
    <property type="match status" value="1"/>
</dbReference>
<dbReference type="InterPro" id="IPR023346">
    <property type="entry name" value="Lysozyme-like_dom_sf"/>
</dbReference>
<dbReference type="InterPro" id="IPR050396">
    <property type="entry name" value="Glycosyltr_51/Transpeptidase"/>
</dbReference>
<evidence type="ECO:0000259" key="16">
    <source>
        <dbReference type="Pfam" id="PF00912"/>
    </source>
</evidence>
<dbReference type="EMBL" id="VDFV01000004">
    <property type="protein sequence ID" value="TNC73491.1"/>
    <property type="molecule type" value="Genomic_DNA"/>
</dbReference>
<dbReference type="GO" id="GO:0006508">
    <property type="term" value="P:proteolysis"/>
    <property type="evidence" value="ECO:0007669"/>
    <property type="project" value="UniProtKB-KW"/>
</dbReference>
<dbReference type="InterPro" id="IPR012338">
    <property type="entry name" value="Beta-lactam/transpept-like"/>
</dbReference>
<comment type="pathway">
    <text evidence="1">Cell wall biogenesis; peptidoglycan biosynthesis.</text>
</comment>
<feature type="domain" description="Penicillin-binding protein transpeptidase" evidence="15">
    <location>
        <begin position="290"/>
        <end position="557"/>
    </location>
</feature>
<dbReference type="NCBIfam" id="TIGR02074">
    <property type="entry name" value="PBP_1a_fam"/>
    <property type="match status" value="1"/>
</dbReference>
<comment type="catalytic activity">
    <reaction evidence="13">
        <text>Preferential cleavage: (Ac)2-L-Lys-D-Ala-|-D-Ala. Also transpeptidation of peptidyl-alanyl moieties that are N-acyl substituents of D-alanine.</text>
        <dbReference type="EC" id="3.4.16.4"/>
    </reaction>
</comment>
<evidence type="ECO:0000256" key="1">
    <source>
        <dbReference type="ARBA" id="ARBA00004752"/>
    </source>
</evidence>
<evidence type="ECO:0000256" key="6">
    <source>
        <dbReference type="ARBA" id="ARBA00022676"/>
    </source>
</evidence>
<comment type="similarity">
    <text evidence="2">In the C-terminal section; belongs to the transpeptidase family.</text>
</comment>
<comment type="caution">
    <text evidence="17">The sequence shown here is derived from an EMBL/GenBank/DDBJ whole genome shotgun (WGS) entry which is preliminary data.</text>
</comment>
<dbReference type="Pfam" id="PF00905">
    <property type="entry name" value="Transpeptidase"/>
    <property type="match status" value="1"/>
</dbReference>
<keyword evidence="4" id="KW-0121">Carboxypeptidase</keyword>
<keyword evidence="6" id="KW-0328">Glycosyltransferase</keyword>
<protein>
    <submittedName>
        <fullName evidence="17">PBP1A family penicillin-binding protein</fullName>
    </submittedName>
</protein>
<sequence>MVVREVPLAEVLPPAEEPSLLVETADGEVLTTRGAYRAPFVPLTSMPPFLSEAVIAVEDQRFLDHRGVDWRGIARAGLRNLRAGGVVEGGSTITQQLVKILYLGPERTLARKLQEAALATLLDRQLGKERILELYLNSVYLGSGAYGVPAAALSYFGKPVDELTLPEAALLAASIQLPSQVNPIADLGAAQNRAALVLTVMEDQGRIDEATRDRALAQLAVLAPAPPASRSGSYFADWVLREVEALRGAAAGGVQATATLDANLQADAERAIREVMAERGPAAGATQAALVAMTPNGRVRAMVGGLDYRQSQFNRATDARRQPGSTFKLFVYMAALIRGASPDDTIEDLPIEIEGWTPENFDEQSHGTVTLAEAFARSYNLAAVRLAQEVGIDNVVEVARRFGIETELRPTPSLALGTAEVTLLDMTEAYAGLSLGRVPVRATGIESIRFGEEERTLGVIGTNDREQTQLNRTRGPMIDMLRAVVAEGGTGQAARVPDLDIAGKTGTSQDSRDAWFIGFVNTRGLVVGVWVGNDDNSPMDDRTTGGSLPAEIFQRFLTLAKERRDRERAAEDR</sequence>
<feature type="domain" description="Glycosyl transferase family 51" evidence="16">
    <location>
        <begin position="29"/>
        <end position="201"/>
    </location>
</feature>
<dbReference type="GO" id="GO:0009252">
    <property type="term" value="P:peptidoglycan biosynthetic process"/>
    <property type="evidence" value="ECO:0007669"/>
    <property type="project" value="UniProtKB-UniPathway"/>
</dbReference>
<dbReference type="GO" id="GO:0009002">
    <property type="term" value="F:serine-type D-Ala-D-Ala carboxypeptidase activity"/>
    <property type="evidence" value="ECO:0007669"/>
    <property type="project" value="UniProtKB-EC"/>
</dbReference>
<dbReference type="PANTHER" id="PTHR32282:SF33">
    <property type="entry name" value="PEPTIDOGLYCAN GLYCOSYLTRANSFERASE"/>
    <property type="match status" value="1"/>
</dbReference>
<keyword evidence="7" id="KW-0808">Transferase</keyword>
<dbReference type="FunFam" id="1.10.3810.10:FF:000001">
    <property type="entry name" value="Penicillin-binding protein 1A"/>
    <property type="match status" value="1"/>
</dbReference>
<dbReference type="SUPFAM" id="SSF53955">
    <property type="entry name" value="Lysozyme-like"/>
    <property type="match status" value="1"/>
</dbReference>
<evidence type="ECO:0000313" key="17">
    <source>
        <dbReference type="EMBL" id="TNC73491.1"/>
    </source>
</evidence>
<evidence type="ECO:0000256" key="8">
    <source>
        <dbReference type="ARBA" id="ARBA00022801"/>
    </source>
</evidence>
<dbReference type="GO" id="GO:0071555">
    <property type="term" value="P:cell wall organization"/>
    <property type="evidence" value="ECO:0007669"/>
    <property type="project" value="UniProtKB-KW"/>
</dbReference>
<keyword evidence="5" id="KW-0645">Protease</keyword>
<dbReference type="SUPFAM" id="SSF56601">
    <property type="entry name" value="beta-lactamase/transpeptidase-like"/>
    <property type="match status" value="1"/>
</dbReference>
<gene>
    <name evidence="17" type="ORF">FHG71_05825</name>
</gene>
<dbReference type="GO" id="GO:0008360">
    <property type="term" value="P:regulation of cell shape"/>
    <property type="evidence" value="ECO:0007669"/>
    <property type="project" value="UniProtKB-KW"/>
</dbReference>
<evidence type="ECO:0000256" key="5">
    <source>
        <dbReference type="ARBA" id="ARBA00022670"/>
    </source>
</evidence>
<dbReference type="GO" id="GO:0008658">
    <property type="term" value="F:penicillin binding"/>
    <property type="evidence" value="ECO:0007669"/>
    <property type="project" value="InterPro"/>
</dbReference>
<keyword evidence="10" id="KW-0573">Peptidoglycan synthesis</keyword>
<evidence type="ECO:0000256" key="14">
    <source>
        <dbReference type="ARBA" id="ARBA00049902"/>
    </source>
</evidence>
<dbReference type="OrthoDB" id="9766909at2"/>
<evidence type="ECO:0000256" key="4">
    <source>
        <dbReference type="ARBA" id="ARBA00022645"/>
    </source>
</evidence>
<dbReference type="AlphaFoldDB" id="A0A5C4NFE2"/>
<evidence type="ECO:0000256" key="11">
    <source>
        <dbReference type="ARBA" id="ARBA00023268"/>
    </source>
</evidence>
<dbReference type="GO" id="GO:0008955">
    <property type="term" value="F:peptidoglycan glycosyltransferase activity"/>
    <property type="evidence" value="ECO:0007669"/>
    <property type="project" value="UniProtKB-EC"/>
</dbReference>
<evidence type="ECO:0000256" key="2">
    <source>
        <dbReference type="ARBA" id="ARBA00007090"/>
    </source>
</evidence>
<organism evidence="17 18">
    <name type="scientific">Rubellimicrobium roseum</name>
    <dbReference type="NCBI Taxonomy" id="687525"/>
    <lineage>
        <taxon>Bacteria</taxon>
        <taxon>Pseudomonadati</taxon>
        <taxon>Pseudomonadota</taxon>
        <taxon>Alphaproteobacteria</taxon>
        <taxon>Rhodobacterales</taxon>
        <taxon>Roseobacteraceae</taxon>
        <taxon>Rubellimicrobium</taxon>
    </lineage>
</organism>
<evidence type="ECO:0000256" key="10">
    <source>
        <dbReference type="ARBA" id="ARBA00022984"/>
    </source>
</evidence>
<comment type="similarity">
    <text evidence="3">In the N-terminal section; belongs to the glycosyltransferase 51 family.</text>
</comment>
<dbReference type="Proteomes" id="UP000305709">
    <property type="component" value="Unassembled WGS sequence"/>
</dbReference>
<keyword evidence="18" id="KW-1185">Reference proteome</keyword>
<dbReference type="UniPathway" id="UPA00219"/>
<evidence type="ECO:0000313" key="18">
    <source>
        <dbReference type="Proteomes" id="UP000305709"/>
    </source>
</evidence>